<evidence type="ECO:0000313" key="2">
    <source>
        <dbReference type="Proteomes" id="UP000000753"/>
    </source>
</evidence>
<proteinExistence type="predicted"/>
<dbReference type="EMBL" id="CP000472">
    <property type="protein sequence ID" value="ACJ26877.1"/>
    <property type="molecule type" value="Genomic_DNA"/>
</dbReference>
<accession>B8CH85</accession>
<keyword evidence="2" id="KW-1185">Reference proteome</keyword>
<protein>
    <submittedName>
        <fullName evidence="1">Uncharacterized protein</fullName>
    </submittedName>
</protein>
<evidence type="ECO:0000313" key="1">
    <source>
        <dbReference type="EMBL" id="ACJ26877.1"/>
    </source>
</evidence>
<sequence>MASPTATNDALFVKAGVKYQSGALFVDWQAATKVSPKKIALNFRFILHP</sequence>
<dbReference type="AlphaFoldDB" id="B8CH85"/>
<dbReference type="KEGG" id="swp:swp_0029"/>
<dbReference type="HOGENOM" id="CLU_3140619_0_0_6"/>
<name>B8CH85_SHEPW</name>
<organism evidence="1 2">
    <name type="scientific">Shewanella piezotolerans (strain WP3 / JCM 13877)</name>
    <dbReference type="NCBI Taxonomy" id="225849"/>
    <lineage>
        <taxon>Bacteria</taxon>
        <taxon>Pseudomonadati</taxon>
        <taxon>Pseudomonadota</taxon>
        <taxon>Gammaproteobacteria</taxon>
        <taxon>Alteromonadales</taxon>
        <taxon>Shewanellaceae</taxon>
        <taxon>Shewanella</taxon>
    </lineage>
</organism>
<gene>
    <name evidence="1" type="ordered locus">swp_0029</name>
</gene>
<dbReference type="Proteomes" id="UP000000753">
    <property type="component" value="Chromosome"/>
</dbReference>
<reference evidence="1 2" key="1">
    <citation type="journal article" date="2008" name="PLoS ONE">
        <title>Environmental adaptation: genomic analysis of the piezotolerant and psychrotolerant deep-sea iron reducing bacterium Shewanella piezotolerans WP3.</title>
        <authorList>
            <person name="Wang F."/>
            <person name="Wang J."/>
            <person name="Jian H."/>
            <person name="Zhang B."/>
            <person name="Li S."/>
            <person name="Wang F."/>
            <person name="Zeng X."/>
            <person name="Gao L."/>
            <person name="Bartlett D.H."/>
            <person name="Yu J."/>
            <person name="Hu S."/>
            <person name="Xiao X."/>
        </authorList>
    </citation>
    <scope>NUCLEOTIDE SEQUENCE [LARGE SCALE GENOMIC DNA]</scope>
    <source>
        <strain evidence="2">WP3 / JCM 13877</strain>
    </source>
</reference>
<dbReference type="STRING" id="225849.swp_0029"/>